<dbReference type="InterPro" id="IPR028889">
    <property type="entry name" value="USP"/>
</dbReference>
<keyword evidence="6" id="KW-0788">Thiol protease</keyword>
<sequence length="191" mass="21864">MNLAIEESRKQQETEEEKFQAELERVKEMSLMGSYEMHTNLIENLSLFFAELYAPTLSTDFNEEEEAGPLEEINLEINKSMQEQINANSETGDLPHSFQLISVVSHFGSSSVGHYISDVYNLTKNCWLSCDDSSIKSISEADVFSKRMRTGYIFFYVNKEIFTSMAEESSKESLKMPSRVLHSQGNNNQTR</sequence>
<keyword evidence="3" id="KW-0645">Protease</keyword>
<keyword evidence="4" id="KW-0833">Ubl conjugation pathway</keyword>
<organism evidence="8 9">
    <name type="scientific">Capitella teleta</name>
    <name type="common">Polychaete worm</name>
    <dbReference type="NCBI Taxonomy" id="283909"/>
    <lineage>
        <taxon>Eukaryota</taxon>
        <taxon>Metazoa</taxon>
        <taxon>Spiralia</taxon>
        <taxon>Lophotrochozoa</taxon>
        <taxon>Annelida</taxon>
        <taxon>Polychaeta</taxon>
        <taxon>Sedentaria</taxon>
        <taxon>Scolecida</taxon>
        <taxon>Capitellidae</taxon>
        <taxon>Capitella</taxon>
    </lineage>
</organism>
<reference evidence="9" key="2">
    <citation type="journal article" date="2013" name="Nature">
        <title>Insights into bilaterian evolution from three spiralian genomes.</title>
        <authorList>
            <person name="Simakov O."/>
            <person name="Marletaz F."/>
            <person name="Cho S.J."/>
            <person name="Edsinger-Gonzales E."/>
            <person name="Havlak P."/>
            <person name="Hellsten U."/>
            <person name="Kuo D.H."/>
            <person name="Larsson T."/>
            <person name="Lv J."/>
            <person name="Arendt D."/>
            <person name="Savage R."/>
            <person name="Osoegawa K."/>
            <person name="de Jong P."/>
            <person name="Grimwood J."/>
            <person name="Chapman J.A."/>
            <person name="Shapiro H."/>
            <person name="Aerts A."/>
            <person name="Otillar R.P."/>
            <person name="Terry A.Y."/>
            <person name="Boore J.L."/>
            <person name="Grigoriev I.V."/>
            <person name="Lindberg D.R."/>
            <person name="Seaver E.C."/>
            <person name="Weisblat D.A."/>
            <person name="Putnam N.H."/>
            <person name="Rokhsar D.S."/>
        </authorList>
    </citation>
    <scope>NUCLEOTIDE SEQUENCE</scope>
    <source>
        <strain evidence="9">I ESC-2004</strain>
    </source>
</reference>
<dbReference type="PROSITE" id="PS00973">
    <property type="entry name" value="USP_2"/>
    <property type="match status" value="1"/>
</dbReference>
<evidence type="ECO:0000256" key="5">
    <source>
        <dbReference type="ARBA" id="ARBA00022801"/>
    </source>
</evidence>
<evidence type="ECO:0000256" key="4">
    <source>
        <dbReference type="ARBA" id="ARBA00022786"/>
    </source>
</evidence>
<feature type="domain" description="USP" evidence="7">
    <location>
        <begin position="1"/>
        <end position="159"/>
    </location>
</feature>
<dbReference type="InterPro" id="IPR044635">
    <property type="entry name" value="UBP14-like"/>
</dbReference>
<evidence type="ECO:0000256" key="1">
    <source>
        <dbReference type="ARBA" id="ARBA00000707"/>
    </source>
</evidence>
<name>X2A911_CAPTE</name>
<dbReference type="GO" id="GO:0004843">
    <property type="term" value="F:cysteine-type deubiquitinase activity"/>
    <property type="evidence" value="ECO:0007669"/>
    <property type="project" value="UniProtKB-EC"/>
</dbReference>
<evidence type="ECO:0000259" key="7">
    <source>
        <dbReference type="PROSITE" id="PS50235"/>
    </source>
</evidence>
<dbReference type="GO" id="GO:0061136">
    <property type="term" value="P:regulation of proteasomal protein catabolic process"/>
    <property type="evidence" value="ECO:0007669"/>
    <property type="project" value="TreeGrafter"/>
</dbReference>
<dbReference type="InterPro" id="IPR001394">
    <property type="entry name" value="Peptidase_C19_UCH"/>
</dbReference>
<evidence type="ECO:0000313" key="8">
    <source>
        <dbReference type="EnsemblMetazoa" id="CapteP206823"/>
    </source>
</evidence>
<dbReference type="GO" id="GO:0043161">
    <property type="term" value="P:proteasome-mediated ubiquitin-dependent protein catabolic process"/>
    <property type="evidence" value="ECO:0007669"/>
    <property type="project" value="InterPro"/>
</dbReference>
<keyword evidence="5" id="KW-0378">Hydrolase</keyword>
<evidence type="ECO:0000256" key="2">
    <source>
        <dbReference type="ARBA" id="ARBA00012759"/>
    </source>
</evidence>
<dbReference type="PANTHER" id="PTHR43982">
    <property type="entry name" value="UBIQUITIN CARBOXYL-TERMINAL HYDROLASE"/>
    <property type="match status" value="1"/>
</dbReference>
<dbReference type="EMBL" id="AMQN01011712">
    <property type="status" value="NOT_ANNOTATED_CDS"/>
    <property type="molecule type" value="Genomic_DNA"/>
</dbReference>
<accession>X2A911</accession>
<dbReference type="GO" id="GO:0016579">
    <property type="term" value="P:protein deubiquitination"/>
    <property type="evidence" value="ECO:0007669"/>
    <property type="project" value="InterPro"/>
</dbReference>
<dbReference type="GO" id="GO:0070628">
    <property type="term" value="F:proteasome binding"/>
    <property type="evidence" value="ECO:0007669"/>
    <property type="project" value="TreeGrafter"/>
</dbReference>
<dbReference type="Pfam" id="PF00443">
    <property type="entry name" value="UCH"/>
    <property type="match status" value="1"/>
</dbReference>
<reference evidence="9" key="1">
    <citation type="submission" date="2012-12" db="EMBL/GenBank/DDBJ databases">
        <authorList>
            <person name="Hellsten U."/>
            <person name="Grimwood J."/>
            <person name="Chapman J.A."/>
            <person name="Shapiro H."/>
            <person name="Aerts A."/>
            <person name="Otillar R.P."/>
            <person name="Terry A.Y."/>
            <person name="Boore J.L."/>
            <person name="Simakov O."/>
            <person name="Marletaz F."/>
            <person name="Cho S.-J."/>
            <person name="Edsinger-Gonzales E."/>
            <person name="Havlak P."/>
            <person name="Kuo D.-H."/>
            <person name="Larsson T."/>
            <person name="Lv J."/>
            <person name="Arendt D."/>
            <person name="Savage R."/>
            <person name="Osoegawa K."/>
            <person name="de Jong P."/>
            <person name="Lindberg D.R."/>
            <person name="Seaver E.C."/>
            <person name="Weisblat D.A."/>
            <person name="Putnam N.H."/>
            <person name="Grigoriev I.V."/>
            <person name="Rokhsar D.S."/>
        </authorList>
    </citation>
    <scope>NUCLEOTIDE SEQUENCE</scope>
    <source>
        <strain evidence="9">I ESC-2004</strain>
    </source>
</reference>
<dbReference type="EC" id="3.4.19.12" evidence="2"/>
<dbReference type="Gene3D" id="3.90.70.10">
    <property type="entry name" value="Cysteine proteinases"/>
    <property type="match status" value="1"/>
</dbReference>
<dbReference type="PROSITE" id="PS50235">
    <property type="entry name" value="USP_3"/>
    <property type="match status" value="1"/>
</dbReference>
<comment type="catalytic activity">
    <reaction evidence="1">
        <text>Thiol-dependent hydrolysis of ester, thioester, amide, peptide and isopeptide bonds formed by the C-terminal Gly of ubiquitin (a 76-residue protein attached to proteins as an intracellular targeting signal).</text>
        <dbReference type="EC" id="3.4.19.12"/>
    </reaction>
</comment>
<dbReference type="InterPro" id="IPR018200">
    <property type="entry name" value="USP_CS"/>
</dbReference>
<dbReference type="EnsemblMetazoa" id="CapteT206823">
    <property type="protein sequence ID" value="CapteP206823"/>
    <property type="gene ID" value="CapteG206823"/>
</dbReference>
<dbReference type="InterPro" id="IPR038765">
    <property type="entry name" value="Papain-like_cys_pep_sf"/>
</dbReference>
<evidence type="ECO:0000313" key="9">
    <source>
        <dbReference type="Proteomes" id="UP000014760"/>
    </source>
</evidence>
<keyword evidence="9" id="KW-1185">Reference proteome</keyword>
<evidence type="ECO:0000256" key="3">
    <source>
        <dbReference type="ARBA" id="ARBA00022670"/>
    </source>
</evidence>
<proteinExistence type="predicted"/>
<dbReference type="AlphaFoldDB" id="X2A911"/>
<dbReference type="HOGENOM" id="CLU_1422716_0_0_1"/>
<reference evidence="8" key="3">
    <citation type="submission" date="2015-06" db="UniProtKB">
        <authorList>
            <consortium name="EnsemblMetazoa"/>
        </authorList>
    </citation>
    <scope>IDENTIFICATION</scope>
</reference>
<dbReference type="SUPFAM" id="SSF54001">
    <property type="entry name" value="Cysteine proteinases"/>
    <property type="match status" value="1"/>
</dbReference>
<dbReference type="Proteomes" id="UP000014760">
    <property type="component" value="Unassembled WGS sequence"/>
</dbReference>
<evidence type="ECO:0000256" key="6">
    <source>
        <dbReference type="ARBA" id="ARBA00022807"/>
    </source>
</evidence>
<protein>
    <recommendedName>
        <fullName evidence="2">ubiquitinyl hydrolase 1</fullName>
        <ecNumber evidence="2">3.4.19.12</ecNumber>
    </recommendedName>
</protein>
<dbReference type="PANTHER" id="PTHR43982:SF6">
    <property type="entry name" value="UBIQUITIN CARBOXYL-TERMINAL HYDROLASE 2-RELATED"/>
    <property type="match status" value="1"/>
</dbReference>